<feature type="chain" id="PRO_5007493229" evidence="4">
    <location>
        <begin position="19"/>
        <end position="278"/>
    </location>
</feature>
<accession>A0A142BC80</accession>
<dbReference type="GO" id="GO:0009279">
    <property type="term" value="C:cell outer membrane"/>
    <property type="evidence" value="ECO:0007669"/>
    <property type="project" value="UniProtKB-SubCell"/>
</dbReference>
<evidence type="ECO:0000256" key="4">
    <source>
        <dbReference type="SAM" id="SignalP"/>
    </source>
</evidence>
<proteinExistence type="predicted"/>
<feature type="domain" description="OmpA-like" evidence="5">
    <location>
        <begin position="166"/>
        <end position="278"/>
    </location>
</feature>
<dbReference type="Gene3D" id="3.30.1330.60">
    <property type="entry name" value="OmpA-like domain"/>
    <property type="match status" value="1"/>
</dbReference>
<comment type="subcellular location">
    <subcellularLocation>
        <location evidence="1">Cell outer membrane</location>
    </subcellularLocation>
</comment>
<dbReference type="STRING" id="570277.EZMO1_2256"/>
<dbReference type="CDD" id="cd07185">
    <property type="entry name" value="OmpA_C-like"/>
    <property type="match status" value="1"/>
</dbReference>
<dbReference type="OrthoDB" id="6905929at2"/>
<dbReference type="KEGG" id="emp:EZMO1_2256"/>
<evidence type="ECO:0000256" key="1">
    <source>
        <dbReference type="ARBA" id="ARBA00004442"/>
    </source>
</evidence>
<keyword evidence="4" id="KW-0732">Signal</keyword>
<dbReference type="PANTHER" id="PTHR30329">
    <property type="entry name" value="STATOR ELEMENT OF FLAGELLAR MOTOR COMPLEX"/>
    <property type="match status" value="1"/>
</dbReference>
<dbReference type="PATRIC" id="fig|570277.3.peg.2427"/>
<dbReference type="Pfam" id="PF18393">
    <property type="entry name" value="MotY_N"/>
    <property type="match status" value="1"/>
</dbReference>
<dbReference type="InterPro" id="IPR006665">
    <property type="entry name" value="OmpA-like"/>
</dbReference>
<sequence>MLTRVLLALLMVSASVGASVRSFDGVEWKVESSRYDATLYWQLEPSVIVSFYKQAGLPVEFRLLAPNLIEKADNASLFIMSSPLKPYKNKEPVGEVLKSGRRMSDGRQIEFVGEVPKLLDAMSKGDWGVVELQMPSGVQNVLEVPAIDFLKPLQAFNDKRSVLPLLGWEQGKETTLHFDVSEYRLNSKNRQDLQDLVGLIAYDGEVTSIEVDGHTDLTGHRLNNLTLSQQRARAVQDYLMELGIDEELITAVRHHGQRYPVPDASHQENRRVEIRLFR</sequence>
<dbReference type="InterPro" id="IPR006664">
    <property type="entry name" value="OMP_bac"/>
</dbReference>
<name>A0A142BC80_9GAMM</name>
<dbReference type="Gene3D" id="2.60.40.2540">
    <property type="match status" value="1"/>
</dbReference>
<evidence type="ECO:0000256" key="2">
    <source>
        <dbReference type="ARBA" id="ARBA00023136"/>
    </source>
</evidence>
<protein>
    <submittedName>
        <fullName evidence="6">Protein MotY</fullName>
    </submittedName>
</protein>
<dbReference type="InterPro" id="IPR041544">
    <property type="entry name" value="MotY_N"/>
</dbReference>
<organism evidence="6 7">
    <name type="scientific">Endozoicomonas montiporae CL-33</name>
    <dbReference type="NCBI Taxonomy" id="570277"/>
    <lineage>
        <taxon>Bacteria</taxon>
        <taxon>Pseudomonadati</taxon>
        <taxon>Pseudomonadota</taxon>
        <taxon>Gammaproteobacteria</taxon>
        <taxon>Oceanospirillales</taxon>
        <taxon>Endozoicomonadaceae</taxon>
        <taxon>Endozoicomonas</taxon>
    </lineage>
</organism>
<dbReference type="InterPro" id="IPR050330">
    <property type="entry name" value="Bact_OuterMem_StrucFunc"/>
</dbReference>
<dbReference type="SUPFAM" id="SSF103088">
    <property type="entry name" value="OmpA-like"/>
    <property type="match status" value="1"/>
</dbReference>
<evidence type="ECO:0000313" key="6">
    <source>
        <dbReference type="EMBL" id="AMO56356.1"/>
    </source>
</evidence>
<gene>
    <name evidence="6" type="ORF">EZMO1_2256</name>
</gene>
<dbReference type="PRINTS" id="PR01021">
    <property type="entry name" value="OMPADOMAIN"/>
</dbReference>
<dbReference type="PROSITE" id="PS51123">
    <property type="entry name" value="OMPA_2"/>
    <property type="match status" value="1"/>
</dbReference>
<reference evidence="6 7" key="1">
    <citation type="journal article" date="2016" name="Front. Microbiol.">
        <title>Genomic Insight into the Host-Endosymbiont Relationship of Endozoicomonas montiporae CL-33(T) with its Coral Host.</title>
        <authorList>
            <person name="Ding J.-Y."/>
            <person name="Shiu J.-H."/>
            <person name="Chen W.-M."/>
            <person name="Chiang Y.-R."/>
            <person name="Tang S.-L."/>
        </authorList>
    </citation>
    <scope>NUCLEOTIDE SEQUENCE [LARGE SCALE GENOMIC DNA]</scope>
    <source>
        <strain evidence="6 7">CL-33</strain>
    </source>
</reference>
<dbReference type="EMBL" id="CP013251">
    <property type="protein sequence ID" value="AMO56356.1"/>
    <property type="molecule type" value="Genomic_DNA"/>
</dbReference>
<dbReference type="AlphaFoldDB" id="A0A142BC80"/>
<dbReference type="Pfam" id="PF00691">
    <property type="entry name" value="OmpA"/>
    <property type="match status" value="1"/>
</dbReference>
<evidence type="ECO:0000313" key="7">
    <source>
        <dbReference type="Proteomes" id="UP000071065"/>
    </source>
</evidence>
<keyword evidence="2 3" id="KW-0472">Membrane</keyword>
<dbReference type="Proteomes" id="UP000071065">
    <property type="component" value="Chromosome"/>
</dbReference>
<feature type="signal peptide" evidence="4">
    <location>
        <begin position="1"/>
        <end position="18"/>
    </location>
</feature>
<evidence type="ECO:0000256" key="3">
    <source>
        <dbReference type="PROSITE-ProRule" id="PRU00473"/>
    </source>
</evidence>
<evidence type="ECO:0000259" key="5">
    <source>
        <dbReference type="PROSITE" id="PS51123"/>
    </source>
</evidence>
<dbReference type="RefSeq" id="WP_082211667.1">
    <property type="nucleotide sequence ID" value="NZ_CP013251.1"/>
</dbReference>
<dbReference type="InterPro" id="IPR036737">
    <property type="entry name" value="OmpA-like_sf"/>
</dbReference>
<dbReference type="PANTHER" id="PTHR30329:SF17">
    <property type="entry name" value="LIPOPROTEIN YFIB-RELATED"/>
    <property type="match status" value="1"/>
</dbReference>